<evidence type="ECO:0000313" key="3">
    <source>
        <dbReference type="Proteomes" id="UP000638313"/>
    </source>
</evidence>
<sequence length="257" mass="27532">MDLDEDFLLAERLVGLADSLALTYFGAPNPVRDKTDGSPVSEADLAVEHAMLDLLRRERPGDAVLSEETGGRGSSGRRWIIDPIDGTVPFLAGGRGWGTHVALEVDGELEIGAVSRPTENTVYWARRGRGAYVRAHGRERRLRIGGDDGPGPGLGLGAARVSGFLFPESPVRPHVEALPGWTEWQVSAIGDLVEGRVDAVADEGGKVWDRAPAVLLVLEAGGRVDDLSGGRRLDAPWLLYSAPSLGAELTAFVRQRL</sequence>
<reference evidence="2" key="2">
    <citation type="submission" date="2020-09" db="EMBL/GenBank/DDBJ databases">
        <authorList>
            <person name="Sun Q."/>
            <person name="Ohkuma M."/>
        </authorList>
    </citation>
    <scope>NUCLEOTIDE SEQUENCE</scope>
    <source>
        <strain evidence="2">JCM 4059</strain>
    </source>
</reference>
<gene>
    <name evidence="2" type="primary">hisN</name>
    <name evidence="2" type="ORF">GCM10010218_36930</name>
</gene>
<dbReference type="PANTHER" id="PTHR20854:SF4">
    <property type="entry name" value="INOSITOL-1-MONOPHOSPHATASE-RELATED"/>
    <property type="match status" value="1"/>
</dbReference>
<comment type="cofactor">
    <cofactor evidence="1">
        <name>Mg(2+)</name>
        <dbReference type="ChEBI" id="CHEBI:18420"/>
    </cofactor>
</comment>
<accession>A0A919B5E0</accession>
<keyword evidence="1" id="KW-0479">Metal-binding</keyword>
<dbReference type="EMBL" id="BNBD01000007">
    <property type="protein sequence ID" value="GHF52136.1"/>
    <property type="molecule type" value="Genomic_DNA"/>
</dbReference>
<dbReference type="Gene3D" id="3.40.190.80">
    <property type="match status" value="1"/>
</dbReference>
<reference evidence="2" key="1">
    <citation type="journal article" date="2014" name="Int. J. Syst. Evol. Microbiol.">
        <title>Complete genome sequence of Corynebacterium casei LMG S-19264T (=DSM 44701T), isolated from a smear-ripened cheese.</title>
        <authorList>
            <consortium name="US DOE Joint Genome Institute (JGI-PGF)"/>
            <person name="Walter F."/>
            <person name="Albersmeier A."/>
            <person name="Kalinowski J."/>
            <person name="Ruckert C."/>
        </authorList>
    </citation>
    <scope>NUCLEOTIDE SEQUENCE</scope>
    <source>
        <strain evidence="2">JCM 4059</strain>
    </source>
</reference>
<evidence type="ECO:0000256" key="1">
    <source>
        <dbReference type="PIRSR" id="PIRSR600760-2"/>
    </source>
</evidence>
<dbReference type="GO" id="GO:0007165">
    <property type="term" value="P:signal transduction"/>
    <property type="evidence" value="ECO:0007669"/>
    <property type="project" value="TreeGrafter"/>
</dbReference>
<dbReference type="PRINTS" id="PR00377">
    <property type="entry name" value="IMPHPHTASES"/>
</dbReference>
<feature type="binding site" evidence="1">
    <location>
        <position position="209"/>
    </location>
    <ligand>
        <name>Mg(2+)</name>
        <dbReference type="ChEBI" id="CHEBI:18420"/>
        <label>1</label>
        <note>catalytic</note>
    </ligand>
</feature>
<dbReference type="RefSeq" id="WP_190130731.1">
    <property type="nucleotide sequence ID" value="NZ_BNBD01000007.1"/>
</dbReference>
<protein>
    <submittedName>
        <fullName evidence="2">Histidinol-phosphatase</fullName>
    </submittedName>
</protein>
<name>A0A919B5E0_9ACTN</name>
<dbReference type="PANTHER" id="PTHR20854">
    <property type="entry name" value="INOSITOL MONOPHOSPHATASE"/>
    <property type="match status" value="1"/>
</dbReference>
<proteinExistence type="predicted"/>
<dbReference type="InterPro" id="IPR000760">
    <property type="entry name" value="Inositol_monophosphatase-like"/>
</dbReference>
<dbReference type="Pfam" id="PF00459">
    <property type="entry name" value="Inositol_P"/>
    <property type="match status" value="1"/>
</dbReference>
<feature type="binding site" evidence="1">
    <location>
        <position position="85"/>
    </location>
    <ligand>
        <name>Mg(2+)</name>
        <dbReference type="ChEBI" id="CHEBI:18420"/>
        <label>1</label>
        <note>catalytic</note>
    </ligand>
</feature>
<comment type="caution">
    <text evidence="2">The sequence shown here is derived from an EMBL/GenBank/DDBJ whole genome shotgun (WGS) entry which is preliminary data.</text>
</comment>
<keyword evidence="3" id="KW-1185">Reference proteome</keyword>
<organism evidence="2 3">
    <name type="scientific">Streptomyces mashuensis</name>
    <dbReference type="NCBI Taxonomy" id="33904"/>
    <lineage>
        <taxon>Bacteria</taxon>
        <taxon>Bacillati</taxon>
        <taxon>Actinomycetota</taxon>
        <taxon>Actinomycetes</taxon>
        <taxon>Kitasatosporales</taxon>
        <taxon>Streptomycetaceae</taxon>
        <taxon>Streptomyces</taxon>
    </lineage>
</organism>
<feature type="binding site" evidence="1">
    <location>
        <position position="82"/>
    </location>
    <ligand>
        <name>Mg(2+)</name>
        <dbReference type="ChEBI" id="CHEBI:18420"/>
        <label>1</label>
        <note>catalytic</note>
    </ligand>
</feature>
<dbReference type="Gene3D" id="3.30.540.10">
    <property type="entry name" value="Fructose-1,6-Bisphosphatase, subunit A, domain 1"/>
    <property type="match status" value="1"/>
</dbReference>
<feature type="binding site" evidence="1">
    <location>
        <position position="84"/>
    </location>
    <ligand>
        <name>Mg(2+)</name>
        <dbReference type="ChEBI" id="CHEBI:18420"/>
        <label>1</label>
        <note>catalytic</note>
    </ligand>
</feature>
<evidence type="ECO:0000313" key="2">
    <source>
        <dbReference type="EMBL" id="GHF52136.1"/>
    </source>
</evidence>
<dbReference type="Proteomes" id="UP000638313">
    <property type="component" value="Unassembled WGS sequence"/>
</dbReference>
<keyword evidence="1" id="KW-0460">Magnesium</keyword>
<dbReference type="GO" id="GO:0006020">
    <property type="term" value="P:inositol metabolic process"/>
    <property type="evidence" value="ECO:0007669"/>
    <property type="project" value="TreeGrafter"/>
</dbReference>
<dbReference type="GO" id="GO:0008934">
    <property type="term" value="F:inositol monophosphate 1-phosphatase activity"/>
    <property type="evidence" value="ECO:0007669"/>
    <property type="project" value="TreeGrafter"/>
</dbReference>
<feature type="binding site" evidence="1">
    <location>
        <position position="67"/>
    </location>
    <ligand>
        <name>Mg(2+)</name>
        <dbReference type="ChEBI" id="CHEBI:18420"/>
        <label>1</label>
        <note>catalytic</note>
    </ligand>
</feature>
<dbReference type="SUPFAM" id="SSF56655">
    <property type="entry name" value="Carbohydrate phosphatase"/>
    <property type="match status" value="1"/>
</dbReference>
<dbReference type="AlphaFoldDB" id="A0A919B5E0"/>
<dbReference type="CDD" id="cd01637">
    <property type="entry name" value="IMPase_like"/>
    <property type="match status" value="1"/>
</dbReference>
<dbReference type="GO" id="GO:0046872">
    <property type="term" value="F:metal ion binding"/>
    <property type="evidence" value="ECO:0007669"/>
    <property type="project" value="UniProtKB-KW"/>
</dbReference>